<accession>A0ABV2FIX1</accession>
<evidence type="ECO:0000313" key="2">
    <source>
        <dbReference type="Proteomes" id="UP001549122"/>
    </source>
</evidence>
<proteinExistence type="predicted"/>
<protein>
    <submittedName>
        <fullName evidence="1">Uncharacterized protein</fullName>
    </submittedName>
</protein>
<sequence>MDEQFSEVFLMVEKQAQYHRRSIGDYDLLVHEDLRLAKQVGERQAWLVFSRDGQALHACLSYDAEAQALQIDPRWQVGLTFKDNLVSIYPDYDQEQSPFEDDGTDLPYSKAHFTYRLE</sequence>
<evidence type="ECO:0000313" key="1">
    <source>
        <dbReference type="EMBL" id="MET3558518.1"/>
    </source>
</evidence>
<dbReference type="EMBL" id="JBEPLO010000018">
    <property type="protein sequence ID" value="MET3558518.1"/>
    <property type="molecule type" value="Genomic_DNA"/>
</dbReference>
<keyword evidence="2" id="KW-1185">Reference proteome</keyword>
<dbReference type="Proteomes" id="UP001549122">
    <property type="component" value="Unassembled WGS sequence"/>
</dbReference>
<comment type="caution">
    <text evidence="1">The sequence shown here is derived from an EMBL/GenBank/DDBJ whole genome shotgun (WGS) entry which is preliminary data.</text>
</comment>
<reference evidence="1 2" key="1">
    <citation type="submission" date="2024-06" db="EMBL/GenBank/DDBJ databases">
        <title>Genomic Encyclopedia of Type Strains, Phase IV (KMG-IV): sequencing the most valuable type-strain genomes for metagenomic binning, comparative biology and taxonomic classification.</title>
        <authorList>
            <person name="Goeker M."/>
        </authorList>
    </citation>
    <scope>NUCLEOTIDE SEQUENCE [LARGE SCALE GENOMIC DNA]</scope>
    <source>
        <strain evidence="1 2">DSM 28303</strain>
    </source>
</reference>
<gene>
    <name evidence="1" type="ORF">ABID29_001644</name>
</gene>
<organism evidence="1 2">
    <name type="scientific">Streptococcus rupicaprae</name>
    <dbReference type="NCBI Taxonomy" id="759619"/>
    <lineage>
        <taxon>Bacteria</taxon>
        <taxon>Bacillati</taxon>
        <taxon>Bacillota</taxon>
        <taxon>Bacilli</taxon>
        <taxon>Lactobacillales</taxon>
        <taxon>Streptococcaceae</taxon>
        <taxon>Streptococcus</taxon>
    </lineage>
</organism>
<name>A0ABV2FIX1_9STRE</name>